<reference evidence="2 3" key="1">
    <citation type="journal article" date="2023" name="Plants (Basel)">
        <title>Bridging the Gap: Combining Genomics and Transcriptomics Approaches to Understand Stylosanthes scabra, an Orphan Legume from the Brazilian Caatinga.</title>
        <authorList>
            <person name="Ferreira-Neto J.R.C."/>
            <person name="da Silva M.D."/>
            <person name="Binneck E."/>
            <person name="de Melo N.F."/>
            <person name="da Silva R.H."/>
            <person name="de Melo A.L.T.M."/>
            <person name="Pandolfi V."/>
            <person name="Bustamante F.O."/>
            <person name="Brasileiro-Vidal A.C."/>
            <person name="Benko-Iseppon A.M."/>
        </authorList>
    </citation>
    <scope>NUCLEOTIDE SEQUENCE [LARGE SCALE GENOMIC DNA]</scope>
    <source>
        <tissue evidence="2">Leaves</tissue>
    </source>
</reference>
<feature type="compositionally biased region" description="Basic and acidic residues" evidence="1">
    <location>
        <begin position="91"/>
        <end position="101"/>
    </location>
</feature>
<organism evidence="2 3">
    <name type="scientific">Stylosanthes scabra</name>
    <dbReference type="NCBI Taxonomy" id="79078"/>
    <lineage>
        <taxon>Eukaryota</taxon>
        <taxon>Viridiplantae</taxon>
        <taxon>Streptophyta</taxon>
        <taxon>Embryophyta</taxon>
        <taxon>Tracheophyta</taxon>
        <taxon>Spermatophyta</taxon>
        <taxon>Magnoliopsida</taxon>
        <taxon>eudicotyledons</taxon>
        <taxon>Gunneridae</taxon>
        <taxon>Pentapetalae</taxon>
        <taxon>rosids</taxon>
        <taxon>fabids</taxon>
        <taxon>Fabales</taxon>
        <taxon>Fabaceae</taxon>
        <taxon>Papilionoideae</taxon>
        <taxon>50 kb inversion clade</taxon>
        <taxon>dalbergioids sensu lato</taxon>
        <taxon>Dalbergieae</taxon>
        <taxon>Pterocarpus clade</taxon>
        <taxon>Stylosanthes</taxon>
    </lineage>
</organism>
<gene>
    <name evidence="2" type="ORF">PIB30_043696</name>
</gene>
<dbReference type="Proteomes" id="UP001341840">
    <property type="component" value="Unassembled WGS sequence"/>
</dbReference>
<sequence>MEFTDLKTGGRGRGETGGGLRNRKRDGFDELKSGQIWRIRWQRHKEEERLGKKSNGQTRKNSGVGGGPTEDEEVVRGGWLCAGDGGGRGSSETREKGDKMG</sequence>
<protein>
    <submittedName>
        <fullName evidence="2">Uncharacterized protein</fullName>
    </submittedName>
</protein>
<evidence type="ECO:0000313" key="3">
    <source>
        <dbReference type="Proteomes" id="UP001341840"/>
    </source>
</evidence>
<name>A0ABU6SGA7_9FABA</name>
<feature type="region of interest" description="Disordered" evidence="1">
    <location>
        <begin position="1"/>
        <end position="101"/>
    </location>
</feature>
<feature type="compositionally biased region" description="Gly residues" evidence="1">
    <location>
        <begin position="9"/>
        <end position="20"/>
    </location>
</feature>
<evidence type="ECO:0000256" key="1">
    <source>
        <dbReference type="SAM" id="MobiDB-lite"/>
    </source>
</evidence>
<evidence type="ECO:0000313" key="2">
    <source>
        <dbReference type="EMBL" id="MED6135164.1"/>
    </source>
</evidence>
<keyword evidence="3" id="KW-1185">Reference proteome</keyword>
<proteinExistence type="predicted"/>
<dbReference type="EMBL" id="JASCZI010060671">
    <property type="protein sequence ID" value="MED6135164.1"/>
    <property type="molecule type" value="Genomic_DNA"/>
</dbReference>
<accession>A0ABU6SGA7</accession>
<comment type="caution">
    <text evidence="2">The sequence shown here is derived from an EMBL/GenBank/DDBJ whole genome shotgun (WGS) entry which is preliminary data.</text>
</comment>